<dbReference type="Proteomes" id="UP001147830">
    <property type="component" value="Unassembled WGS sequence"/>
</dbReference>
<dbReference type="Pfam" id="PF21173">
    <property type="entry name" value="DksA-like_N"/>
    <property type="match status" value="1"/>
</dbReference>
<dbReference type="PANTHER" id="PTHR33823:SF4">
    <property type="entry name" value="GENERAL STRESS PROTEIN 16O"/>
    <property type="match status" value="1"/>
</dbReference>
<dbReference type="GO" id="GO:0008270">
    <property type="term" value="F:zinc ion binding"/>
    <property type="evidence" value="ECO:0007669"/>
    <property type="project" value="UniProtKB-KW"/>
</dbReference>
<comment type="caution">
    <text evidence="7">The sequence shown here is derived from an EMBL/GenBank/DDBJ whole genome shotgun (WGS) entry which is preliminary data.</text>
</comment>
<evidence type="ECO:0000256" key="4">
    <source>
        <dbReference type="PROSITE-ProRule" id="PRU00510"/>
    </source>
</evidence>
<keyword evidence="1" id="KW-0479">Metal-binding</keyword>
<dbReference type="InterPro" id="IPR037187">
    <property type="entry name" value="DnaK_N"/>
</dbReference>
<organism evidence="7 8">
    <name type="scientific">Thalassolituus pacificus</name>
    <dbReference type="NCBI Taxonomy" id="2975440"/>
    <lineage>
        <taxon>Bacteria</taxon>
        <taxon>Pseudomonadati</taxon>
        <taxon>Pseudomonadota</taxon>
        <taxon>Gammaproteobacteria</taxon>
        <taxon>Oceanospirillales</taxon>
        <taxon>Oceanospirillaceae</taxon>
        <taxon>Thalassolituus</taxon>
    </lineage>
</organism>
<accession>A0A9X2WH79</accession>
<name>A0A9X2WH79_9GAMM</name>
<dbReference type="RefSeq" id="WP_260976873.1">
    <property type="nucleotide sequence ID" value="NZ_JAOANI010000020.1"/>
</dbReference>
<evidence type="ECO:0000313" key="7">
    <source>
        <dbReference type="EMBL" id="MCT7360010.1"/>
    </source>
</evidence>
<keyword evidence="8" id="KW-1185">Reference proteome</keyword>
<dbReference type="Gene3D" id="1.20.120.910">
    <property type="entry name" value="DksA, coiled-coil domain"/>
    <property type="match status" value="1"/>
</dbReference>
<evidence type="ECO:0000256" key="1">
    <source>
        <dbReference type="ARBA" id="ARBA00022723"/>
    </source>
</evidence>
<feature type="domain" description="Zinc finger DksA/TraR C4-type" evidence="5">
    <location>
        <begin position="76"/>
        <end position="107"/>
    </location>
</feature>
<protein>
    <submittedName>
        <fullName evidence="7">TraR/DksA C4-type zinc finger protein</fullName>
    </submittedName>
</protein>
<keyword evidence="3" id="KW-0862">Zinc</keyword>
<evidence type="ECO:0000256" key="3">
    <source>
        <dbReference type="ARBA" id="ARBA00022833"/>
    </source>
</evidence>
<proteinExistence type="predicted"/>
<dbReference type="InterPro" id="IPR000962">
    <property type="entry name" value="Znf_DskA_TraR"/>
</dbReference>
<dbReference type="InterPro" id="IPR048487">
    <property type="entry name" value="DksA-like_N"/>
</dbReference>
<dbReference type="SUPFAM" id="SSF57716">
    <property type="entry name" value="Glucocorticoid receptor-like (DNA-binding domain)"/>
    <property type="match status" value="1"/>
</dbReference>
<evidence type="ECO:0000313" key="8">
    <source>
        <dbReference type="Proteomes" id="UP001147830"/>
    </source>
</evidence>
<evidence type="ECO:0000259" key="6">
    <source>
        <dbReference type="Pfam" id="PF21173"/>
    </source>
</evidence>
<dbReference type="Pfam" id="PF01258">
    <property type="entry name" value="zf-dskA_traR"/>
    <property type="match status" value="1"/>
</dbReference>
<reference evidence="7" key="2">
    <citation type="submission" date="2022-08" db="EMBL/GenBank/DDBJ databases">
        <authorList>
            <person name="Dong C."/>
        </authorList>
    </citation>
    <scope>NUCLEOTIDE SEQUENCE</scope>
    <source>
        <strain evidence="7">59MF3M-4</strain>
    </source>
</reference>
<feature type="zinc finger region" description="dksA C4-type" evidence="4">
    <location>
        <begin position="81"/>
        <end position="105"/>
    </location>
</feature>
<dbReference type="AlphaFoldDB" id="A0A9X2WH79"/>
<dbReference type="PROSITE" id="PS51128">
    <property type="entry name" value="ZF_DKSA_2"/>
    <property type="match status" value="1"/>
</dbReference>
<evidence type="ECO:0000256" key="2">
    <source>
        <dbReference type="ARBA" id="ARBA00022771"/>
    </source>
</evidence>
<evidence type="ECO:0000259" key="5">
    <source>
        <dbReference type="Pfam" id="PF01258"/>
    </source>
</evidence>
<dbReference type="InterPro" id="IPR020458">
    <property type="entry name" value="Znf_DskA_TraR_CS"/>
</dbReference>
<gene>
    <name evidence="7" type="ORF">NYR02_13400</name>
</gene>
<sequence length="110" mass="12267">MDTSAVRQVLTQRKAMLENRASKVERDASHRDEPLSADFAEQAVERENDDVLHAIAGESLHEITMINQALTRLDAGIYGECSECGNTIDEKRLQAVPYTTQCIQCAEQTD</sequence>
<dbReference type="PANTHER" id="PTHR33823">
    <property type="entry name" value="RNA POLYMERASE-BINDING TRANSCRIPTION FACTOR DKSA-RELATED"/>
    <property type="match status" value="1"/>
</dbReference>
<reference evidence="7" key="1">
    <citation type="journal article" date="2022" name="Front. Microbiol.">
        <title>Genome-based taxonomic rearrangement of Oceanobacter-related bacteria including the description of Thalassolituus hydrocarbonoclasticus sp. nov. and Thalassolituus pacificus sp. nov. and emended description of the genus Thalassolituus.</title>
        <authorList>
            <person name="Dong C."/>
            <person name="Wei L."/>
            <person name="Wang J."/>
            <person name="Lai Q."/>
            <person name="Huang Z."/>
            <person name="Shao Z."/>
        </authorList>
    </citation>
    <scope>NUCLEOTIDE SEQUENCE</scope>
    <source>
        <strain evidence="7">59MF3M-4</strain>
    </source>
</reference>
<dbReference type="SUPFAM" id="SSF109635">
    <property type="entry name" value="DnaK suppressor protein DksA, alpha-hairpin domain"/>
    <property type="match status" value="1"/>
</dbReference>
<keyword evidence="2" id="KW-0863">Zinc-finger</keyword>
<dbReference type="PROSITE" id="PS01102">
    <property type="entry name" value="ZF_DKSA_1"/>
    <property type="match status" value="1"/>
</dbReference>
<feature type="domain" description="DnaK suppressor protein-like N-terminal" evidence="6">
    <location>
        <begin position="7"/>
        <end position="73"/>
    </location>
</feature>
<dbReference type="EMBL" id="JAOANI010000020">
    <property type="protein sequence ID" value="MCT7360010.1"/>
    <property type="molecule type" value="Genomic_DNA"/>
</dbReference>